<dbReference type="RefSeq" id="WP_169861611.1">
    <property type="nucleotide sequence ID" value="NZ_CP053021.1"/>
</dbReference>
<gene>
    <name evidence="1" type="ORF">HH800_15640</name>
</gene>
<reference evidence="1 2" key="1">
    <citation type="submission" date="2020-04" db="EMBL/GenBank/DDBJ databases">
        <title>The Whole Genome Analysis of High salt-tolerant Sphingobium yanoikuyae YC-XJ2 with Aryl organophosphorus flame retardants (aryl-OPFRs)-degrading capacity and characteristics of Related phosphotriesterase.</title>
        <authorList>
            <person name="Li X."/>
        </authorList>
    </citation>
    <scope>NUCLEOTIDE SEQUENCE [LARGE SCALE GENOMIC DNA]</scope>
    <source>
        <strain evidence="1 2">YC-XJ2</strain>
    </source>
</reference>
<dbReference type="Proteomes" id="UP000502611">
    <property type="component" value="Chromosome"/>
</dbReference>
<protein>
    <recommendedName>
        <fullName evidence="3">SIR2-like domain-containing protein</fullName>
    </recommendedName>
</protein>
<accession>A0A6M4GA84</accession>
<name>A0A6M4GA84_SPHYA</name>
<evidence type="ECO:0000313" key="1">
    <source>
        <dbReference type="EMBL" id="QJR03484.1"/>
    </source>
</evidence>
<dbReference type="EMBL" id="CP053021">
    <property type="protein sequence ID" value="QJR03484.1"/>
    <property type="molecule type" value="Genomic_DNA"/>
</dbReference>
<dbReference type="AlphaFoldDB" id="A0A6M4GA84"/>
<organism evidence="1 2">
    <name type="scientific">Sphingobium yanoikuyae</name>
    <name type="common">Sphingomonas yanoikuyae</name>
    <dbReference type="NCBI Taxonomy" id="13690"/>
    <lineage>
        <taxon>Bacteria</taxon>
        <taxon>Pseudomonadati</taxon>
        <taxon>Pseudomonadota</taxon>
        <taxon>Alphaproteobacteria</taxon>
        <taxon>Sphingomonadales</taxon>
        <taxon>Sphingomonadaceae</taxon>
        <taxon>Sphingobium</taxon>
    </lineage>
</organism>
<sequence>MFRAKTVLVIGAGASVEVGLPMGADLLKRITRLLDIKFEHFRQSSGDELLLEAIKFCMQEVREFPKTNEHLKAGRQLIISAAQAISIDNVIDALEDPKIELVGKLGIVRSILLAEEGSSNFKVNDHRKDLIDLGRFSETWYSSLTKLLTENVRKSEVDGIFKNLEIINFNYDRCLEHYLPISLSAYYGLDVSAIREIMPTLKIHRPYGVAGRLPWQQGDAPSIEFGSSSPDLLAAVAQQVRTFTERVEEGDELAAMRASIGNADRIVFLGFAFHRQNVELIAQKVQDHCEIVATAFQISPSDKSVIEDELAKAFEHEFVMHDTRIKLADMTCAQFFQQYWRTLTADKGDHEPFNPADSFRREPLMPTFPSFGR</sequence>
<evidence type="ECO:0000313" key="2">
    <source>
        <dbReference type="Proteomes" id="UP000502611"/>
    </source>
</evidence>
<evidence type="ECO:0008006" key="3">
    <source>
        <dbReference type="Google" id="ProtNLM"/>
    </source>
</evidence>
<proteinExistence type="predicted"/>